<dbReference type="Pfam" id="PF05591">
    <property type="entry name" value="T6SS_VipA"/>
    <property type="match status" value="1"/>
</dbReference>
<gene>
    <name evidence="1" type="primary">tssB</name>
    <name evidence="1" type="ORF">E3E15_01750</name>
</gene>
<dbReference type="Proteomes" id="UP000503320">
    <property type="component" value="Chromosome"/>
</dbReference>
<reference evidence="1 2" key="1">
    <citation type="submission" date="2019-03" db="EMBL/GenBank/DDBJ databases">
        <title>Complete Genome Sequence of Allofrancisella frigidaquae Strain SYSU 10HL1970 Isolated from Water-Cooling Systems in China.</title>
        <authorList>
            <person name="Ohrman C."/>
            <person name="Uneklint I."/>
            <person name="Sjodin A."/>
        </authorList>
    </citation>
    <scope>NUCLEOTIDE SEQUENCE [LARGE SCALE GENOMIC DNA]</scope>
    <source>
        <strain evidence="1 2">SYSU 10HL1970</strain>
    </source>
</reference>
<accession>A0A6M3HWP1</accession>
<evidence type="ECO:0000313" key="1">
    <source>
        <dbReference type="EMBL" id="QIV94146.1"/>
    </source>
</evidence>
<dbReference type="NCBIfam" id="TIGR03358">
    <property type="entry name" value="VI_chp_5"/>
    <property type="match status" value="1"/>
</dbReference>
<dbReference type="KEGG" id="afri:E3E15_01750"/>
<dbReference type="AlphaFoldDB" id="A0A6M3HWP1"/>
<organism evidence="1 2">
    <name type="scientific">Allofrancisella frigidaquae</name>
    <dbReference type="NCBI Taxonomy" id="1085644"/>
    <lineage>
        <taxon>Bacteria</taxon>
        <taxon>Pseudomonadati</taxon>
        <taxon>Pseudomonadota</taxon>
        <taxon>Gammaproteobacteria</taxon>
        <taxon>Thiotrichales</taxon>
        <taxon>Francisellaceae</taxon>
        <taxon>Allofrancisella</taxon>
    </lineage>
</organism>
<protein>
    <submittedName>
        <fullName evidence="1">Type VI secretion system contractile sheath small subunit</fullName>
    </submittedName>
</protein>
<evidence type="ECO:0000313" key="2">
    <source>
        <dbReference type="Proteomes" id="UP000503320"/>
    </source>
</evidence>
<dbReference type="InterPro" id="IPR008312">
    <property type="entry name" value="T6SS_TssB1"/>
</dbReference>
<sequence length="177" mass="19904">MSVNETIPKSRVNITYDMEVSGTKKAKELPLKQLVIGDFSQGSSKEKSLELANRKVYEIESNNLDSVMQEMGIQLDINVENHVEPASGVLNVKIPLKSMKSFNPNSIAQNIPELSKLLKVKELLKEYISLIDNNRKFRNLVNNLSASPESLESLIKQLKLDDNSGYRIESSPENKEV</sequence>
<proteinExistence type="predicted"/>
<dbReference type="EMBL" id="CP038017">
    <property type="protein sequence ID" value="QIV94146.1"/>
    <property type="molecule type" value="Genomic_DNA"/>
</dbReference>
<keyword evidence="2" id="KW-1185">Reference proteome</keyword>
<dbReference type="PANTHER" id="PTHR35850:SF2">
    <property type="entry name" value="TYPE VI SECRETION SYSTEM CONTRACTILE SHEATH SMALL SUBUNIT"/>
    <property type="match status" value="1"/>
</dbReference>
<dbReference type="PANTHER" id="PTHR35850">
    <property type="entry name" value="CYTOPLASMIC PROTEIN-RELATED"/>
    <property type="match status" value="1"/>
</dbReference>
<name>A0A6M3HWP1_9GAMM</name>
<dbReference type="RefSeq" id="WP_051686801.1">
    <property type="nucleotide sequence ID" value="NZ_CP038017.1"/>
</dbReference>